<proteinExistence type="predicted"/>
<keyword evidence="3" id="KW-1185">Reference proteome</keyword>
<feature type="region of interest" description="Disordered" evidence="1">
    <location>
        <begin position="1"/>
        <end position="20"/>
    </location>
</feature>
<gene>
    <name evidence="2" type="ORF">HW555_011045</name>
</gene>
<organism evidence="2 3">
    <name type="scientific">Spodoptera exigua</name>
    <name type="common">Beet armyworm</name>
    <name type="synonym">Noctua fulgens</name>
    <dbReference type="NCBI Taxonomy" id="7107"/>
    <lineage>
        <taxon>Eukaryota</taxon>
        <taxon>Metazoa</taxon>
        <taxon>Ecdysozoa</taxon>
        <taxon>Arthropoda</taxon>
        <taxon>Hexapoda</taxon>
        <taxon>Insecta</taxon>
        <taxon>Pterygota</taxon>
        <taxon>Neoptera</taxon>
        <taxon>Endopterygota</taxon>
        <taxon>Lepidoptera</taxon>
        <taxon>Glossata</taxon>
        <taxon>Ditrysia</taxon>
        <taxon>Noctuoidea</taxon>
        <taxon>Noctuidae</taxon>
        <taxon>Amphipyrinae</taxon>
        <taxon>Spodoptera</taxon>
    </lineage>
</organism>
<evidence type="ECO:0000313" key="2">
    <source>
        <dbReference type="EMBL" id="KAF9409648.1"/>
    </source>
</evidence>
<comment type="caution">
    <text evidence="2">The sequence shown here is derived from an EMBL/GenBank/DDBJ whole genome shotgun (WGS) entry which is preliminary data.</text>
</comment>
<name>A0A835GA33_SPOEX</name>
<dbReference type="Proteomes" id="UP000648187">
    <property type="component" value="Unassembled WGS sequence"/>
</dbReference>
<dbReference type="EMBL" id="JACKWZ010000305">
    <property type="protein sequence ID" value="KAF9409648.1"/>
    <property type="molecule type" value="Genomic_DNA"/>
</dbReference>
<feature type="compositionally biased region" description="Basic and acidic residues" evidence="1">
    <location>
        <begin position="11"/>
        <end position="20"/>
    </location>
</feature>
<sequence length="113" mass="13095">MSQHHQYAPTGKRDDDMYNGIKRECEDPYSFVEEEAMCAMLAQPQHHAVPPHLQHHEHHAHMMHPQQMMLNQPKKRGRKKKIKDENGSVFQSVCHGRYLCRSLVPSTKVLGSV</sequence>
<protein>
    <submittedName>
        <fullName evidence="2">Uncharacterized protein</fullName>
    </submittedName>
</protein>
<reference evidence="2" key="1">
    <citation type="submission" date="2020-08" db="EMBL/GenBank/DDBJ databases">
        <title>Spodoptera exigua strain:BAW_Kor-Di-RS1 Genome sequencing and assembly.</title>
        <authorList>
            <person name="Kim J."/>
            <person name="Nam H.Y."/>
            <person name="Kwon M."/>
            <person name="Choi J.H."/>
            <person name="Cho S.R."/>
            <person name="Kim G.-H."/>
        </authorList>
    </citation>
    <scope>NUCLEOTIDE SEQUENCE</scope>
    <source>
        <strain evidence="2">BAW_Kor-Di-RS1</strain>
        <tissue evidence="2">Whole-body</tissue>
    </source>
</reference>
<evidence type="ECO:0000256" key="1">
    <source>
        <dbReference type="SAM" id="MobiDB-lite"/>
    </source>
</evidence>
<accession>A0A835GA33</accession>
<dbReference type="AlphaFoldDB" id="A0A835GA33"/>
<evidence type="ECO:0000313" key="3">
    <source>
        <dbReference type="Proteomes" id="UP000648187"/>
    </source>
</evidence>